<evidence type="ECO:0000259" key="2">
    <source>
        <dbReference type="Pfam" id="PF13635"/>
    </source>
</evidence>
<name>A0A2T4I9U1_9MOLU</name>
<evidence type="ECO:0000259" key="1">
    <source>
        <dbReference type="Pfam" id="PF13173"/>
    </source>
</evidence>
<dbReference type="PANTHER" id="PTHR43566">
    <property type="entry name" value="CONSERVED PROTEIN"/>
    <property type="match status" value="1"/>
</dbReference>
<dbReference type="Proteomes" id="UP000241093">
    <property type="component" value="Unassembled WGS sequence"/>
</dbReference>
<dbReference type="RefSeq" id="WP_107669890.1">
    <property type="nucleotide sequence ID" value="NZ_LAUU01000009.1"/>
</dbReference>
<comment type="caution">
    <text evidence="3">The sequence shown here is derived from an EMBL/GenBank/DDBJ whole genome shotgun (WGS) entry which is preliminary data.</text>
</comment>
<dbReference type="InterPro" id="IPR025420">
    <property type="entry name" value="DUF4143"/>
</dbReference>
<dbReference type="Pfam" id="PF13173">
    <property type="entry name" value="AAA_14"/>
    <property type="match status" value="1"/>
</dbReference>
<evidence type="ECO:0000313" key="3">
    <source>
        <dbReference type="EMBL" id="PTD31288.1"/>
    </source>
</evidence>
<dbReference type="InterPro" id="IPR041682">
    <property type="entry name" value="AAA_14"/>
</dbReference>
<dbReference type="AlphaFoldDB" id="A0A2T4I9U1"/>
<proteinExistence type="predicted"/>
<dbReference type="Pfam" id="PF13635">
    <property type="entry name" value="DUF4143"/>
    <property type="match status" value="1"/>
</dbReference>
<reference evidence="3 4" key="1">
    <citation type="submission" date="2015-04" db="EMBL/GenBank/DDBJ databases">
        <title>Genome sequence of Mycoplasma leachii strain 06049.</title>
        <authorList>
            <person name="Sirand-Pugnet P."/>
            <person name="Breton M."/>
            <person name="Dordet-Frisoni E."/>
            <person name="Baranowski E."/>
            <person name="Barre A."/>
            <person name="Couture C."/>
            <person name="Dupuy V."/>
            <person name="Gaurivaud P."/>
            <person name="Jacob D."/>
            <person name="Lemaitre C."/>
            <person name="Manso-Silvan L."/>
            <person name="Nikolski M."/>
            <person name="Nouvel L.-X."/>
            <person name="Poumarat F."/>
            <person name="Tardy F."/>
            <person name="Thebault P."/>
            <person name="Theil S."/>
            <person name="Citti C."/>
            <person name="Thiaucourt F."/>
            <person name="Blanchard A."/>
        </authorList>
    </citation>
    <scope>NUCLEOTIDE SEQUENCE [LARGE SCALE GENOMIC DNA]</scope>
    <source>
        <strain evidence="3 4">06049</strain>
    </source>
</reference>
<evidence type="ECO:0000313" key="4">
    <source>
        <dbReference type="Proteomes" id="UP000241093"/>
    </source>
</evidence>
<dbReference type="EMBL" id="LAUU01000009">
    <property type="protein sequence ID" value="PTD31288.1"/>
    <property type="molecule type" value="Genomic_DNA"/>
</dbReference>
<accession>A0A2T4I9U1</accession>
<feature type="domain" description="AAA" evidence="1">
    <location>
        <begin position="27"/>
        <end position="140"/>
    </location>
</feature>
<protein>
    <recommendedName>
        <fullName evidence="5">ATPase</fullName>
    </recommendedName>
</protein>
<dbReference type="PANTHER" id="PTHR43566:SF2">
    <property type="entry name" value="DUF4143 DOMAIN-CONTAINING PROTEIN"/>
    <property type="match status" value="1"/>
</dbReference>
<gene>
    <name evidence="3" type="ORF">MLEAa_5530</name>
</gene>
<sequence length="428" mass="48596">MMKINNDNYIPRIMDKIIQKLLKIAGAICVEGPKWCGKTWTSRQNSNSEFLVGSAANAFSNRQLAILNPEYVLKGEFPRMIDEWQEVPSLWDATREEVDKYSQNGLFILTGSSTPTHKGVLHSGAGRIVRLRMNTMTLFESGDSTGILSLKDLLLDEIKTEYVDELDFKKLAYLIVRGGWPKNIKTSFDDCEVLPRSYIDSILESKLLDENNNAYNSNYIKLILKSLARNVSTTVSERSIINDISQNEVDSISRPTLSKYLDFLNNMFLFSNLESYSLNPRSSLRVKQQEKKYFCDPSLACALLDLTPNKIMSDLNLYGLLFEGLVIRDLKVYAQANEAKVYHYQDYLDNELDAVIEFKNGEWCAIEIKLGLNQVEQAAKQLNKAIDAITRSKNKPPINKCIIVGFGNLVYKRKEDGIIVIPINALKD</sequence>
<feature type="domain" description="DUF4143" evidence="2">
    <location>
        <begin position="216"/>
        <end position="370"/>
    </location>
</feature>
<organism evidence="3 4">
    <name type="scientific">Mycoplasma leachii 06049</name>
    <dbReference type="NCBI Taxonomy" id="1188244"/>
    <lineage>
        <taxon>Bacteria</taxon>
        <taxon>Bacillati</taxon>
        <taxon>Mycoplasmatota</taxon>
        <taxon>Mollicutes</taxon>
        <taxon>Mycoplasmataceae</taxon>
        <taxon>Mycoplasma</taxon>
    </lineage>
</organism>
<evidence type="ECO:0008006" key="5">
    <source>
        <dbReference type="Google" id="ProtNLM"/>
    </source>
</evidence>